<reference evidence="12" key="1">
    <citation type="submission" date="2015-07" db="EMBL/GenBank/DDBJ databases">
        <title>Transcriptome Assembly of Anthurium amnicola.</title>
        <authorList>
            <person name="Suzuki J."/>
        </authorList>
    </citation>
    <scope>NUCLEOTIDE SEQUENCE</scope>
</reference>
<dbReference type="SMART" id="SM00220">
    <property type="entry name" value="S_TKc"/>
    <property type="match status" value="1"/>
</dbReference>
<gene>
    <name evidence="12" type="primary">WAK2_19</name>
    <name evidence="12" type="ORF">g.83467</name>
</gene>
<keyword evidence="9" id="KW-0812">Transmembrane</keyword>
<dbReference type="PROSITE" id="PS00108">
    <property type="entry name" value="PROTEIN_KINASE_ST"/>
    <property type="match status" value="1"/>
</dbReference>
<dbReference type="EMBL" id="GDJX01005461">
    <property type="protein sequence ID" value="JAT62475.1"/>
    <property type="molecule type" value="Transcribed_RNA"/>
</dbReference>
<keyword evidence="8" id="KW-0325">Glycoprotein</keyword>
<dbReference type="InterPro" id="IPR018097">
    <property type="entry name" value="EGF_Ca-bd_CS"/>
</dbReference>
<dbReference type="GO" id="GO:0004674">
    <property type="term" value="F:protein serine/threonine kinase activity"/>
    <property type="evidence" value="ECO:0007669"/>
    <property type="project" value="UniProtKB-KW"/>
</dbReference>
<keyword evidence="9" id="KW-1133">Transmembrane helix</keyword>
<evidence type="ECO:0000256" key="4">
    <source>
        <dbReference type="ARBA" id="ARBA00022729"/>
    </source>
</evidence>
<keyword evidence="12" id="KW-0418">Kinase</keyword>
<evidence type="ECO:0000256" key="8">
    <source>
        <dbReference type="ARBA" id="ARBA00023180"/>
    </source>
</evidence>
<sequence length="681" mass="75797">ERERERMVGGRTSRRLVVFGFLLLLVAVDEGANIARPGCPDKCGDVSIPYPFGTEKGCYFDEGFHLDCKTTFTPARPFQGNLEVLNISLVSGQLRALNLIASNCDGGTKVETQFNLNKSPFNFSGTRNKFTALGCDTEAFIVGSGGVSYTSGCISFCTSSQGMENGTCSGDGCCQTPIHSWMRTFKITINILYNHDYSWELNRCSYAFVAEEGQYEFRVPDLYDKEFGQRRMPVVLDWSIGSQTCAEVENSPGYECRSGNSRCVKAPRGVGYLCNCTEGYQGNPYLQDPDGCQDINECHLPEKYPCDGWCRNRKGSYKCLSRGLLLGIGLGIGLFFLLLGSFFALWWLHRRKLRQVKQQLFERNGGEHVKQHLSAYGGGTFRVYPIEELERATNKFNADSIIDGVSQATVYKGSLDNRALAIKRFNHFDDKRSEEFVKEMITVSQINHKNVVRLLGCCLEVSLPMLVFEFIPGGNLDQFLHGGLGRVPISLDTRLSIAADVAEALTYLHSYASTPIFHGDIKSANILLEENHVAKITDFTASRLAAKDRAQVATIVQGTCGYLDPVYIRTCQLTEKSDVYSFGVVLVELLTRKVPIQFEGPGEQRSLVSQFTSSAGQNRLRLMLDAEIVTQGDMERLRKVAELACDCVKMNQEERPTMKDVMMALTTVRNVPRAPAGSRLT</sequence>
<dbReference type="InterPro" id="IPR008271">
    <property type="entry name" value="Ser/Thr_kinase_AS"/>
</dbReference>
<feature type="transmembrane region" description="Helical" evidence="9">
    <location>
        <begin position="324"/>
        <end position="348"/>
    </location>
</feature>
<keyword evidence="2" id="KW-0723">Serine/threonine-protein kinase</keyword>
<dbReference type="GO" id="GO:0005886">
    <property type="term" value="C:plasma membrane"/>
    <property type="evidence" value="ECO:0007669"/>
    <property type="project" value="TreeGrafter"/>
</dbReference>
<evidence type="ECO:0000256" key="2">
    <source>
        <dbReference type="ARBA" id="ARBA00022527"/>
    </source>
</evidence>
<keyword evidence="5" id="KW-0547">Nucleotide-binding</keyword>
<keyword evidence="3" id="KW-0808">Transferase</keyword>
<dbReference type="PROSITE" id="PS01187">
    <property type="entry name" value="EGF_CA"/>
    <property type="match status" value="1"/>
</dbReference>
<dbReference type="AlphaFoldDB" id="A0A1D1Z6G3"/>
<name>A0A1D1Z6G3_9ARAE</name>
<keyword evidence="12" id="KW-0675">Receptor</keyword>
<evidence type="ECO:0000256" key="3">
    <source>
        <dbReference type="ARBA" id="ARBA00022679"/>
    </source>
</evidence>
<evidence type="ECO:0000256" key="10">
    <source>
        <dbReference type="SAM" id="SignalP"/>
    </source>
</evidence>
<dbReference type="GO" id="GO:0030247">
    <property type="term" value="F:polysaccharide binding"/>
    <property type="evidence" value="ECO:0007669"/>
    <property type="project" value="InterPro"/>
</dbReference>
<feature type="signal peptide" evidence="10">
    <location>
        <begin position="1"/>
        <end position="31"/>
    </location>
</feature>
<dbReference type="GO" id="GO:0007166">
    <property type="term" value="P:cell surface receptor signaling pathway"/>
    <property type="evidence" value="ECO:0007669"/>
    <property type="project" value="InterPro"/>
</dbReference>
<dbReference type="InterPro" id="IPR025287">
    <property type="entry name" value="WAK_GUB"/>
</dbReference>
<dbReference type="PANTHER" id="PTHR27005:SF479">
    <property type="entry name" value="OS06G0706600 PROTEIN"/>
    <property type="match status" value="1"/>
</dbReference>
<dbReference type="InterPro" id="IPR045274">
    <property type="entry name" value="WAK-like"/>
</dbReference>
<feature type="chain" id="PRO_5008900757" evidence="10">
    <location>
        <begin position="32"/>
        <end position="681"/>
    </location>
</feature>
<dbReference type="InterPro" id="IPR000719">
    <property type="entry name" value="Prot_kinase_dom"/>
</dbReference>
<feature type="non-terminal residue" evidence="12">
    <location>
        <position position="1"/>
    </location>
</feature>
<dbReference type="Gene3D" id="1.10.510.10">
    <property type="entry name" value="Transferase(Phosphotransferase) domain 1"/>
    <property type="match status" value="1"/>
</dbReference>
<dbReference type="PROSITE" id="PS50011">
    <property type="entry name" value="PROTEIN_KINASE_DOM"/>
    <property type="match status" value="1"/>
</dbReference>
<organism evidence="12">
    <name type="scientific">Anthurium amnicola</name>
    <dbReference type="NCBI Taxonomy" id="1678845"/>
    <lineage>
        <taxon>Eukaryota</taxon>
        <taxon>Viridiplantae</taxon>
        <taxon>Streptophyta</taxon>
        <taxon>Embryophyta</taxon>
        <taxon>Tracheophyta</taxon>
        <taxon>Spermatophyta</taxon>
        <taxon>Magnoliopsida</taxon>
        <taxon>Liliopsida</taxon>
        <taxon>Araceae</taxon>
        <taxon>Pothoideae</taxon>
        <taxon>Potheae</taxon>
        <taxon>Anthurium</taxon>
    </lineage>
</organism>
<dbReference type="Pfam" id="PF07714">
    <property type="entry name" value="PK_Tyr_Ser-Thr"/>
    <property type="match status" value="1"/>
</dbReference>
<keyword evidence="6" id="KW-0067">ATP-binding</keyword>
<dbReference type="PANTHER" id="PTHR27005">
    <property type="entry name" value="WALL-ASSOCIATED RECEPTOR KINASE-LIKE 21"/>
    <property type="match status" value="1"/>
</dbReference>
<dbReference type="Pfam" id="PF13947">
    <property type="entry name" value="GUB_WAK_bind"/>
    <property type="match status" value="1"/>
</dbReference>
<keyword evidence="4 10" id="KW-0732">Signal</keyword>
<feature type="domain" description="Protein kinase" evidence="11">
    <location>
        <begin position="396"/>
        <end position="668"/>
    </location>
</feature>
<evidence type="ECO:0000256" key="5">
    <source>
        <dbReference type="ARBA" id="ARBA00022741"/>
    </source>
</evidence>
<evidence type="ECO:0000256" key="7">
    <source>
        <dbReference type="ARBA" id="ARBA00023157"/>
    </source>
</evidence>
<keyword evidence="9" id="KW-0472">Membrane</keyword>
<evidence type="ECO:0000256" key="6">
    <source>
        <dbReference type="ARBA" id="ARBA00022840"/>
    </source>
</evidence>
<accession>A0A1D1Z6G3</accession>
<dbReference type="InterPro" id="IPR001245">
    <property type="entry name" value="Ser-Thr/Tyr_kinase_cat_dom"/>
</dbReference>
<dbReference type="FunFam" id="1.10.510.10:FF:000084">
    <property type="entry name" value="Wall-associated receptor kinase 2"/>
    <property type="match status" value="1"/>
</dbReference>
<comment type="subcellular location">
    <subcellularLocation>
        <location evidence="1">Membrane</location>
        <topology evidence="1">Single-pass type I membrane protein</topology>
    </subcellularLocation>
</comment>
<proteinExistence type="predicted"/>
<dbReference type="Gene3D" id="3.30.200.20">
    <property type="entry name" value="Phosphorylase Kinase, domain 1"/>
    <property type="match status" value="1"/>
</dbReference>
<dbReference type="GO" id="GO:0005509">
    <property type="term" value="F:calcium ion binding"/>
    <property type="evidence" value="ECO:0007669"/>
    <property type="project" value="InterPro"/>
</dbReference>
<dbReference type="Gene3D" id="2.10.25.10">
    <property type="entry name" value="Laminin"/>
    <property type="match status" value="1"/>
</dbReference>
<evidence type="ECO:0000256" key="1">
    <source>
        <dbReference type="ARBA" id="ARBA00004479"/>
    </source>
</evidence>
<dbReference type="InterPro" id="IPR011009">
    <property type="entry name" value="Kinase-like_dom_sf"/>
</dbReference>
<dbReference type="GO" id="GO:0005524">
    <property type="term" value="F:ATP binding"/>
    <property type="evidence" value="ECO:0007669"/>
    <property type="project" value="UniProtKB-KW"/>
</dbReference>
<evidence type="ECO:0000256" key="9">
    <source>
        <dbReference type="SAM" id="Phobius"/>
    </source>
</evidence>
<keyword evidence="7" id="KW-1015">Disulfide bond</keyword>
<evidence type="ECO:0000313" key="12">
    <source>
        <dbReference type="EMBL" id="JAT62475.1"/>
    </source>
</evidence>
<dbReference type="SUPFAM" id="SSF56112">
    <property type="entry name" value="Protein kinase-like (PK-like)"/>
    <property type="match status" value="1"/>
</dbReference>
<protein>
    <submittedName>
        <fullName evidence="12">Wall-associated receptor kinase 2</fullName>
    </submittedName>
</protein>
<evidence type="ECO:0000259" key="11">
    <source>
        <dbReference type="PROSITE" id="PS50011"/>
    </source>
</evidence>